<reference evidence="1 2" key="1">
    <citation type="journal article" date="2014" name="BMC Genomics">
        <title>Comparative genome sequencing reveals chemotype-specific gene clusters in the toxigenic black mold Stachybotrys.</title>
        <authorList>
            <person name="Semeiks J."/>
            <person name="Borek D."/>
            <person name="Otwinowski Z."/>
            <person name="Grishin N.V."/>
        </authorList>
    </citation>
    <scope>NUCLEOTIDE SEQUENCE [LARGE SCALE GENOMIC DNA]</scope>
    <source>
        <strain evidence="2">CBS 109288 / IBT 7711</strain>
    </source>
</reference>
<dbReference type="HOGENOM" id="CLU_1797710_0_0_1"/>
<name>A0A084BBA7_STACB</name>
<gene>
    <name evidence="1" type="ORF">S7711_11046</name>
</gene>
<dbReference type="AlphaFoldDB" id="A0A084BBA7"/>
<dbReference type="OrthoDB" id="4802566at2759"/>
<dbReference type="Proteomes" id="UP000028045">
    <property type="component" value="Unassembled WGS sequence"/>
</dbReference>
<evidence type="ECO:0000313" key="2">
    <source>
        <dbReference type="Proteomes" id="UP000028045"/>
    </source>
</evidence>
<sequence length="144" mass="15312">MGSQYGIIELFGETHRDDLGEGLNRAAMKSGLPKIAKDSLRLTLNRKVHLNWQQSMQGSHHSSAPTSGVAGAAATASESFLYPDIADTSNGYEWIGGLGAAARHGMTALKLDESRLITFISTFWDASYASDATMAALVGLAIKP</sequence>
<protein>
    <submittedName>
        <fullName evidence="1">Uncharacterized protein</fullName>
    </submittedName>
</protein>
<keyword evidence="2" id="KW-1185">Reference proteome</keyword>
<evidence type="ECO:0000313" key="1">
    <source>
        <dbReference type="EMBL" id="KEY74836.1"/>
    </source>
</evidence>
<proteinExistence type="predicted"/>
<organism evidence="1 2">
    <name type="scientific">Stachybotrys chartarum (strain CBS 109288 / IBT 7711)</name>
    <name type="common">Toxic black mold</name>
    <name type="synonym">Stilbospora chartarum</name>
    <dbReference type="NCBI Taxonomy" id="1280523"/>
    <lineage>
        <taxon>Eukaryota</taxon>
        <taxon>Fungi</taxon>
        <taxon>Dikarya</taxon>
        <taxon>Ascomycota</taxon>
        <taxon>Pezizomycotina</taxon>
        <taxon>Sordariomycetes</taxon>
        <taxon>Hypocreomycetidae</taxon>
        <taxon>Hypocreales</taxon>
        <taxon>Stachybotryaceae</taxon>
        <taxon>Stachybotrys</taxon>
    </lineage>
</organism>
<accession>A0A084BBA7</accession>
<dbReference type="EMBL" id="KL647473">
    <property type="protein sequence ID" value="KEY74836.1"/>
    <property type="molecule type" value="Genomic_DNA"/>
</dbReference>